<proteinExistence type="predicted"/>
<dbReference type="AlphaFoldDB" id="X0W042"/>
<dbReference type="EMBL" id="BARS01038551">
    <property type="protein sequence ID" value="GAG23905.1"/>
    <property type="molecule type" value="Genomic_DNA"/>
</dbReference>
<accession>X0W042</accession>
<gene>
    <name evidence="1" type="ORF">S01H1_58981</name>
</gene>
<protein>
    <submittedName>
        <fullName evidence="1">Uncharacterized protein</fullName>
    </submittedName>
</protein>
<comment type="caution">
    <text evidence="1">The sequence shown here is derived from an EMBL/GenBank/DDBJ whole genome shotgun (WGS) entry which is preliminary data.</text>
</comment>
<name>X0W042_9ZZZZ</name>
<reference evidence="1" key="1">
    <citation type="journal article" date="2014" name="Front. Microbiol.">
        <title>High frequency of phylogenetically diverse reductive dehalogenase-homologous genes in deep subseafloor sedimentary metagenomes.</title>
        <authorList>
            <person name="Kawai M."/>
            <person name="Futagami T."/>
            <person name="Toyoda A."/>
            <person name="Takaki Y."/>
            <person name="Nishi S."/>
            <person name="Hori S."/>
            <person name="Arai W."/>
            <person name="Tsubouchi T."/>
            <person name="Morono Y."/>
            <person name="Uchiyama I."/>
            <person name="Ito T."/>
            <person name="Fujiyama A."/>
            <person name="Inagaki F."/>
            <person name="Takami H."/>
        </authorList>
    </citation>
    <scope>NUCLEOTIDE SEQUENCE</scope>
    <source>
        <strain evidence="1">Expedition CK06-06</strain>
    </source>
</reference>
<organism evidence="1">
    <name type="scientific">marine sediment metagenome</name>
    <dbReference type="NCBI Taxonomy" id="412755"/>
    <lineage>
        <taxon>unclassified sequences</taxon>
        <taxon>metagenomes</taxon>
        <taxon>ecological metagenomes</taxon>
    </lineage>
</organism>
<sequence>RNIMKYKRIIILTILVLTILSFFSFVYAQVWVIEYSGDITPVASKVSSKIRETYLKDYYSNDISPTPQYDDINMKKSAGTFKILDKQGNIIGVINKTSLSISKKVGFSSVDDVMTAATINNIGKDPYAPPITIGSSVEDVIRAMGTPESIQISFKSFKYRNSTVYFDDDWKVQSWDNRYGNLKVSLENESDDILDIGEYLIDGILKITNDNLNKKSAILPIDIAVEKIIKEFHELLENQ</sequence>
<feature type="non-terminal residue" evidence="1">
    <location>
        <position position="1"/>
    </location>
</feature>
<evidence type="ECO:0000313" key="1">
    <source>
        <dbReference type="EMBL" id="GAG23905.1"/>
    </source>
</evidence>